<gene>
    <name evidence="1" type="ORF">MVEN_01990600</name>
</gene>
<dbReference type="AlphaFoldDB" id="A0A8H6XEU1"/>
<name>A0A8H6XEU1_9AGAR</name>
<dbReference type="OrthoDB" id="2954679at2759"/>
<evidence type="ECO:0000313" key="2">
    <source>
        <dbReference type="Proteomes" id="UP000620124"/>
    </source>
</evidence>
<proteinExistence type="predicted"/>
<protein>
    <submittedName>
        <fullName evidence="1">Uncharacterized protein</fullName>
    </submittedName>
</protein>
<reference evidence="1" key="1">
    <citation type="submission" date="2020-05" db="EMBL/GenBank/DDBJ databases">
        <title>Mycena genomes resolve the evolution of fungal bioluminescence.</title>
        <authorList>
            <person name="Tsai I.J."/>
        </authorList>
    </citation>
    <scope>NUCLEOTIDE SEQUENCE</scope>
    <source>
        <strain evidence="1">CCC161011</strain>
    </source>
</reference>
<organism evidence="1 2">
    <name type="scientific">Mycena venus</name>
    <dbReference type="NCBI Taxonomy" id="2733690"/>
    <lineage>
        <taxon>Eukaryota</taxon>
        <taxon>Fungi</taxon>
        <taxon>Dikarya</taxon>
        <taxon>Basidiomycota</taxon>
        <taxon>Agaricomycotina</taxon>
        <taxon>Agaricomycetes</taxon>
        <taxon>Agaricomycetidae</taxon>
        <taxon>Agaricales</taxon>
        <taxon>Marasmiineae</taxon>
        <taxon>Mycenaceae</taxon>
        <taxon>Mycena</taxon>
    </lineage>
</organism>
<keyword evidence="2" id="KW-1185">Reference proteome</keyword>
<dbReference type="EMBL" id="JACAZI010000020">
    <property type="protein sequence ID" value="KAF7339139.1"/>
    <property type="molecule type" value="Genomic_DNA"/>
</dbReference>
<sequence length="349" mass="40195">MSQSTNADPVLPLDLERLIFEFAAEQYPSSIPTLLRVCQRVYAWLKPSLYRVLNLDDSPLVQAIQHGFESDSEELSARRSQTKEFLLSRIFKLSTPPAAEIVEGSRAAFLKANVRHILSTMPDGYFDANREWQTITQLLHLNPSFFELAIKKYSSTALASSNKQLPKEMCPTRLTIQFNRDYYATVHLTERLFSSVTHLTLLNTAIIDRFPESWADWALGLPALPALTHLCVTDNIAKAILPHVFPACPRLEAFVSFWWTEPIPRWESEGAQRSRELAEKMSRSVSDAAKRNWARMGMFQRTMRTTPDMRVVLTTVPDFFDAWERSVRSGNYMWTHVEHFIARKRRGRN</sequence>
<accession>A0A8H6XEU1</accession>
<dbReference type="Proteomes" id="UP000620124">
    <property type="component" value="Unassembled WGS sequence"/>
</dbReference>
<evidence type="ECO:0000313" key="1">
    <source>
        <dbReference type="EMBL" id="KAF7339139.1"/>
    </source>
</evidence>
<comment type="caution">
    <text evidence="1">The sequence shown here is derived from an EMBL/GenBank/DDBJ whole genome shotgun (WGS) entry which is preliminary data.</text>
</comment>